<dbReference type="RefSeq" id="WP_074648251.1">
    <property type="nucleotide sequence ID" value="NZ_CP048429.1"/>
</dbReference>
<gene>
    <name evidence="7" type="ORF">SAMN05216191_107218</name>
</gene>
<keyword evidence="3" id="KW-0378">Hydrolase</keyword>
<dbReference type="Pfam" id="PF00413">
    <property type="entry name" value="Peptidase_M10"/>
    <property type="match status" value="1"/>
</dbReference>
<feature type="signal peptide" evidence="5">
    <location>
        <begin position="1"/>
        <end position="23"/>
    </location>
</feature>
<dbReference type="Gene3D" id="3.40.390.10">
    <property type="entry name" value="Collagenase (Catalytic Domain)"/>
    <property type="match status" value="1"/>
</dbReference>
<feature type="chain" id="PRO_5010263377" evidence="5">
    <location>
        <begin position="24"/>
        <end position="380"/>
    </location>
</feature>
<dbReference type="GO" id="GO:0006508">
    <property type="term" value="P:proteolysis"/>
    <property type="evidence" value="ECO:0007669"/>
    <property type="project" value="UniProtKB-KW"/>
</dbReference>
<evidence type="ECO:0000256" key="4">
    <source>
        <dbReference type="ARBA" id="ARBA00022833"/>
    </source>
</evidence>
<organism evidence="7 8">
    <name type="scientific">Paenibacillus jilunlii</name>
    <dbReference type="NCBI Taxonomy" id="682956"/>
    <lineage>
        <taxon>Bacteria</taxon>
        <taxon>Bacillati</taxon>
        <taxon>Bacillota</taxon>
        <taxon>Bacilli</taxon>
        <taxon>Bacillales</taxon>
        <taxon>Paenibacillaceae</taxon>
        <taxon>Paenibacillus</taxon>
    </lineage>
</organism>
<dbReference type="GO" id="GO:0004222">
    <property type="term" value="F:metalloendopeptidase activity"/>
    <property type="evidence" value="ECO:0007669"/>
    <property type="project" value="InterPro"/>
</dbReference>
<evidence type="ECO:0000256" key="3">
    <source>
        <dbReference type="ARBA" id="ARBA00022801"/>
    </source>
</evidence>
<accession>A0A1G9PJ21</accession>
<name>A0A1G9PJ21_9BACL</name>
<feature type="domain" description="Peptidase M10 metallopeptidase" evidence="6">
    <location>
        <begin position="53"/>
        <end position="196"/>
    </location>
</feature>
<keyword evidence="5" id="KW-0732">Signal</keyword>
<evidence type="ECO:0000256" key="2">
    <source>
        <dbReference type="ARBA" id="ARBA00022723"/>
    </source>
</evidence>
<dbReference type="EMBL" id="FNGM01000007">
    <property type="protein sequence ID" value="SDL98714.1"/>
    <property type="molecule type" value="Genomic_DNA"/>
</dbReference>
<evidence type="ECO:0000256" key="5">
    <source>
        <dbReference type="SAM" id="SignalP"/>
    </source>
</evidence>
<dbReference type="AlphaFoldDB" id="A0A1G9PJ21"/>
<evidence type="ECO:0000313" key="8">
    <source>
        <dbReference type="Proteomes" id="UP000182783"/>
    </source>
</evidence>
<dbReference type="Proteomes" id="UP000182783">
    <property type="component" value="Unassembled WGS sequence"/>
</dbReference>
<keyword evidence="1" id="KW-0645">Protease</keyword>
<evidence type="ECO:0000259" key="6">
    <source>
        <dbReference type="Pfam" id="PF00413"/>
    </source>
</evidence>
<sequence>MKKRTSAFFVLSTSLLFSSIVSADTHSPRGGNDNGHIQAWYDSSISSYGYTSHFDHAVSTWNGRNANVSISKTLNNSGQVDRYYVGTTTELGLYGRNLWYNDLGISVDPDWFSWSRSVVSVYDNQLRNHNNGVNFTSTRIRHTTAHEVGHSLGLAHTTSSTQVSTSLMTEGNNPSLNRDINTPSSYDISELRSLYGGPALMALSLNTDTSNQNEINVETQYESYATLSELSNYSDVIVIASPTDDFENRKHIATFYDTGDLQDYYTLNNLSIKKVLAGDSSNIGENLEVIESNSIVEFGARKIKMINDGYKETQKGQEYILFLKKDPQGQYQIVNRNEGTFTLDEVNSAITNKPETFITRDNNVRDNLLNEIANTYSNEL</sequence>
<reference evidence="7 8" key="1">
    <citation type="submission" date="2016-10" db="EMBL/GenBank/DDBJ databases">
        <authorList>
            <person name="de Groot N.N."/>
        </authorList>
    </citation>
    <scope>NUCLEOTIDE SEQUENCE [LARGE SCALE GENOMIC DNA]</scope>
    <source>
        <strain evidence="7 8">CGMCC 1.10239</strain>
    </source>
</reference>
<proteinExistence type="predicted"/>
<dbReference type="GO" id="GO:0008270">
    <property type="term" value="F:zinc ion binding"/>
    <property type="evidence" value="ECO:0007669"/>
    <property type="project" value="InterPro"/>
</dbReference>
<evidence type="ECO:0000313" key="7">
    <source>
        <dbReference type="EMBL" id="SDL98714.1"/>
    </source>
</evidence>
<dbReference type="GO" id="GO:0031012">
    <property type="term" value="C:extracellular matrix"/>
    <property type="evidence" value="ECO:0007669"/>
    <property type="project" value="InterPro"/>
</dbReference>
<dbReference type="SUPFAM" id="SSF55486">
    <property type="entry name" value="Metalloproteases ('zincins'), catalytic domain"/>
    <property type="match status" value="1"/>
</dbReference>
<keyword evidence="2" id="KW-0479">Metal-binding</keyword>
<keyword evidence="4" id="KW-0862">Zinc</keyword>
<dbReference type="InterPro" id="IPR024079">
    <property type="entry name" value="MetalloPept_cat_dom_sf"/>
</dbReference>
<dbReference type="InterPro" id="IPR001818">
    <property type="entry name" value="Pept_M10_metallopeptidase"/>
</dbReference>
<protein>
    <submittedName>
        <fullName evidence="7">Matrixin</fullName>
    </submittedName>
</protein>
<evidence type="ECO:0000256" key="1">
    <source>
        <dbReference type="ARBA" id="ARBA00022670"/>
    </source>
</evidence>